<dbReference type="STRING" id="3818.A0A444X236"/>
<comment type="subcellular location">
    <subcellularLocation>
        <location evidence="2">Endoplasmic reticulum</location>
    </subcellularLocation>
    <subcellularLocation>
        <location evidence="1">Golgi apparatus</location>
        <location evidence="1">cis-Golgi network</location>
    </subcellularLocation>
</comment>
<keyword evidence="3" id="KW-0813">Transport</keyword>
<dbReference type="Pfam" id="PF04099">
    <property type="entry name" value="Sybindin"/>
    <property type="match status" value="1"/>
</dbReference>
<evidence type="ECO:0000256" key="3">
    <source>
        <dbReference type="ARBA" id="ARBA00022448"/>
    </source>
</evidence>
<proteinExistence type="inferred from homology"/>
<dbReference type="Proteomes" id="UP000289738">
    <property type="component" value="Chromosome B10"/>
</dbReference>
<evidence type="ECO:0000256" key="1">
    <source>
        <dbReference type="ARBA" id="ARBA00004222"/>
    </source>
</evidence>
<feature type="compositionally biased region" description="Basic and acidic residues" evidence="8">
    <location>
        <begin position="1"/>
        <end position="13"/>
    </location>
</feature>
<evidence type="ECO:0000256" key="4">
    <source>
        <dbReference type="ARBA" id="ARBA00022824"/>
    </source>
</evidence>
<dbReference type="InterPro" id="IPR007233">
    <property type="entry name" value="TRAPPC"/>
</dbReference>
<evidence type="ECO:0000313" key="9">
    <source>
        <dbReference type="EMBL" id="RYQ83719.1"/>
    </source>
</evidence>
<dbReference type="GO" id="GO:0005783">
    <property type="term" value="C:endoplasmic reticulum"/>
    <property type="evidence" value="ECO:0007669"/>
    <property type="project" value="UniProtKB-SubCell"/>
</dbReference>
<keyword evidence="5" id="KW-0931">ER-Golgi transport</keyword>
<comment type="caution">
    <text evidence="9">The sequence shown here is derived from an EMBL/GenBank/DDBJ whole genome shotgun (WGS) entry which is preliminary data.</text>
</comment>
<dbReference type="EMBL" id="SDMP01000020">
    <property type="protein sequence ID" value="RYQ83719.1"/>
    <property type="molecule type" value="Genomic_DNA"/>
</dbReference>
<evidence type="ECO:0000313" key="10">
    <source>
        <dbReference type="Proteomes" id="UP000289738"/>
    </source>
</evidence>
<evidence type="ECO:0000256" key="2">
    <source>
        <dbReference type="ARBA" id="ARBA00004240"/>
    </source>
</evidence>
<dbReference type="GO" id="GO:0005794">
    <property type="term" value="C:Golgi apparatus"/>
    <property type="evidence" value="ECO:0007669"/>
    <property type="project" value="UniProtKB-SubCell"/>
</dbReference>
<dbReference type="Gene3D" id="3.30.450.70">
    <property type="match status" value="1"/>
</dbReference>
<reference evidence="9 10" key="1">
    <citation type="submission" date="2019-01" db="EMBL/GenBank/DDBJ databases">
        <title>Sequencing of cultivated peanut Arachis hypogaea provides insights into genome evolution and oil improvement.</title>
        <authorList>
            <person name="Chen X."/>
        </authorList>
    </citation>
    <scope>NUCLEOTIDE SEQUENCE [LARGE SCALE GENOMIC DNA]</scope>
    <source>
        <strain evidence="10">cv. Fuhuasheng</strain>
        <tissue evidence="9">Leaves</tissue>
    </source>
</reference>
<evidence type="ECO:0000256" key="6">
    <source>
        <dbReference type="ARBA" id="ARBA00023034"/>
    </source>
</evidence>
<evidence type="ECO:0000256" key="7">
    <source>
        <dbReference type="ARBA" id="ARBA00038167"/>
    </source>
</evidence>
<protein>
    <recommendedName>
        <fullName evidence="11">Trafficking protein particle complex subunit</fullName>
    </recommendedName>
</protein>
<dbReference type="SUPFAM" id="SSF64356">
    <property type="entry name" value="SNARE-like"/>
    <property type="match status" value="1"/>
</dbReference>
<evidence type="ECO:0008006" key="11">
    <source>
        <dbReference type="Google" id="ProtNLM"/>
    </source>
</evidence>
<dbReference type="GO" id="GO:0030008">
    <property type="term" value="C:TRAPP complex"/>
    <property type="evidence" value="ECO:0007669"/>
    <property type="project" value="InterPro"/>
</dbReference>
<dbReference type="PANTHER" id="PTHR23249">
    <property type="entry name" value="TRAFFICKING PROTEIN PARTICLE COMPLEX SUBUNIT"/>
    <property type="match status" value="1"/>
</dbReference>
<keyword evidence="6" id="KW-0333">Golgi apparatus</keyword>
<keyword evidence="4" id="KW-0256">Endoplasmic reticulum</keyword>
<keyword evidence="10" id="KW-1185">Reference proteome</keyword>
<organism evidence="9 10">
    <name type="scientific">Arachis hypogaea</name>
    <name type="common">Peanut</name>
    <dbReference type="NCBI Taxonomy" id="3818"/>
    <lineage>
        <taxon>Eukaryota</taxon>
        <taxon>Viridiplantae</taxon>
        <taxon>Streptophyta</taxon>
        <taxon>Embryophyta</taxon>
        <taxon>Tracheophyta</taxon>
        <taxon>Spermatophyta</taxon>
        <taxon>Magnoliopsida</taxon>
        <taxon>eudicotyledons</taxon>
        <taxon>Gunneridae</taxon>
        <taxon>Pentapetalae</taxon>
        <taxon>rosids</taxon>
        <taxon>fabids</taxon>
        <taxon>Fabales</taxon>
        <taxon>Fabaceae</taxon>
        <taxon>Papilionoideae</taxon>
        <taxon>50 kb inversion clade</taxon>
        <taxon>dalbergioids sensu lato</taxon>
        <taxon>Dalbergieae</taxon>
        <taxon>Pterocarpus clade</taxon>
        <taxon>Arachis</taxon>
    </lineage>
</organism>
<dbReference type="GO" id="GO:0006888">
    <property type="term" value="P:endoplasmic reticulum to Golgi vesicle-mediated transport"/>
    <property type="evidence" value="ECO:0007669"/>
    <property type="project" value="TreeGrafter"/>
</dbReference>
<feature type="region of interest" description="Disordered" evidence="8">
    <location>
        <begin position="1"/>
        <end position="43"/>
    </location>
</feature>
<feature type="compositionally biased region" description="Basic and acidic residues" evidence="8">
    <location>
        <begin position="22"/>
        <end position="31"/>
    </location>
</feature>
<name>A0A444X236_ARAHY</name>
<dbReference type="InterPro" id="IPR011012">
    <property type="entry name" value="Longin-like_dom_sf"/>
</dbReference>
<dbReference type="PANTHER" id="PTHR23249:SF16">
    <property type="entry name" value="TRAFFICKING PROTEIN PARTICLE COMPLEX SUBUNIT 1"/>
    <property type="match status" value="1"/>
</dbReference>
<comment type="similarity">
    <text evidence="7">Belongs to the TRAPP small subunits family. BET5 subfamily.</text>
</comment>
<accession>A0A444X236</accession>
<dbReference type="AlphaFoldDB" id="A0A444X236"/>
<evidence type="ECO:0000256" key="5">
    <source>
        <dbReference type="ARBA" id="ARBA00022892"/>
    </source>
</evidence>
<evidence type="ECO:0000256" key="8">
    <source>
        <dbReference type="SAM" id="MobiDB-lite"/>
    </source>
</evidence>
<sequence length="239" mass="25937">MDERRQSTTKDDEQTSETVTVAHDDGGHNDGELEEALGQNSSPSSLPQLLITPYIVDHHTSPHLTSPSACRLLSPLVTPTLFLAVSLSLEDSLPLLHLAGFTVCPSTSSSWLRVSRRRRRVSCVTAAVPPLRRCCGAASPSLESASSRMQFFGGSEISPSPPVPTASGNNGHMMYVFNRNGVCLLYREWNRPLRTLNAQQDHKLMFGLLFSLKSLTAKMDPTIAEKGNLGVPQLPGQGC</sequence>
<gene>
    <name evidence="9" type="ORF">Ahy_B10g102513</name>
</gene>